<evidence type="ECO:0000256" key="2">
    <source>
        <dbReference type="ARBA" id="ARBA00022692"/>
    </source>
</evidence>
<evidence type="ECO:0000259" key="6">
    <source>
        <dbReference type="Pfam" id="PF00916"/>
    </source>
</evidence>
<dbReference type="PANTHER" id="PTHR11814">
    <property type="entry name" value="SULFATE TRANSPORTER"/>
    <property type="match status" value="1"/>
</dbReference>
<dbReference type="OrthoDB" id="288203at2759"/>
<keyword evidence="3 5" id="KW-1133">Transmembrane helix</keyword>
<evidence type="ECO:0000256" key="3">
    <source>
        <dbReference type="ARBA" id="ARBA00022989"/>
    </source>
</evidence>
<feature type="transmembrane region" description="Helical" evidence="5">
    <location>
        <begin position="336"/>
        <end position="358"/>
    </location>
</feature>
<feature type="domain" description="SLC26A/SulP transporter" evidence="6">
    <location>
        <begin position="85"/>
        <end position="475"/>
    </location>
</feature>
<keyword evidence="2 5" id="KW-0812">Transmembrane</keyword>
<dbReference type="RefSeq" id="XP_013310052.1">
    <property type="nucleotide sequence ID" value="XM_013454598.1"/>
</dbReference>
<dbReference type="GO" id="GO:0016020">
    <property type="term" value="C:membrane"/>
    <property type="evidence" value="ECO:0007669"/>
    <property type="project" value="UniProtKB-SubCell"/>
</dbReference>
<feature type="transmembrane region" description="Helical" evidence="5">
    <location>
        <begin position="280"/>
        <end position="303"/>
    </location>
</feature>
<evidence type="ECO:0000256" key="4">
    <source>
        <dbReference type="ARBA" id="ARBA00023136"/>
    </source>
</evidence>
<dbReference type="Proteomes" id="UP000054342">
    <property type="component" value="Unassembled WGS sequence"/>
</dbReference>
<sequence length="615" mass="68209">MKLSQRVGSLMKTLLLDSSQESSRSQLTELTEKSSQLMPDPYLEREPTASEWLASLVPTKEGAHRYLRSLFPSIGWIPRYNWHWLLADCIAGITVGLVVIPQAMAYALLATLTPDFGLYTSFAGAAIYWLFGTSKDIVIGTTAVGSLLVGNVISDIQESHPGAYTRVEIAKTLSFMAGAILLAIGLFRLGWIVEVIPYIPISAFITAASITIMSTQFPVMMGIPGINTRESPYKVIINSLQNLGHTHSDAAIGVSCLILLDVIRRVCAKLEVRQPSRKRLWVTISSLRLSFAMLLYTFISWLVHRSMPKGESKFRIVGHIDKGFKHAGVPRFDAELLGLVLPQAPIIMLILVIEHIAIAKNFGKQFGYQVIPSQEIMAQGTANLLGPFVGGYACTGSFGASAVLVKAGVKTPLAGVFSALVLLLALYALTAVFYYIPRAALAGLIIHAVLNLVASPKTCYKYWRISPFEFMIWTVGVIVAIFTGLETSIYITIGLSLFLLLVRIARTPGQFLGRVPVQEVTFDVNDHGDERAERPRQDHSDREVRDAYIPANRKDASNPEIVVQSPYPGVFVYRFPEGFNYLNQTLQLSNLTSYVRRRTRRMTKRDDVRSHQLLW</sequence>
<dbReference type="AlphaFoldDB" id="A0A0D2E210"/>
<evidence type="ECO:0000313" key="8">
    <source>
        <dbReference type="Proteomes" id="UP000054342"/>
    </source>
</evidence>
<feature type="transmembrane region" description="Helical" evidence="5">
    <location>
        <begin position="107"/>
        <end position="131"/>
    </location>
</feature>
<feature type="transmembrane region" description="Helical" evidence="5">
    <location>
        <begin position="411"/>
        <end position="429"/>
    </location>
</feature>
<gene>
    <name evidence="7" type="ORF">PV05_11142</name>
</gene>
<dbReference type="InterPro" id="IPR018045">
    <property type="entry name" value="S04_transporter_CS"/>
</dbReference>
<dbReference type="GeneID" id="25333050"/>
<evidence type="ECO:0000256" key="1">
    <source>
        <dbReference type="ARBA" id="ARBA00004141"/>
    </source>
</evidence>
<dbReference type="HOGENOM" id="CLU_003182_8_1_1"/>
<evidence type="ECO:0000256" key="5">
    <source>
        <dbReference type="SAM" id="Phobius"/>
    </source>
</evidence>
<feature type="transmembrane region" description="Helical" evidence="5">
    <location>
        <begin position="198"/>
        <end position="219"/>
    </location>
</feature>
<dbReference type="STRING" id="348802.A0A0D2E210"/>
<dbReference type="Pfam" id="PF00916">
    <property type="entry name" value="Sulfate_transp"/>
    <property type="match status" value="1"/>
</dbReference>
<dbReference type="PROSITE" id="PS01130">
    <property type="entry name" value="SLC26A"/>
    <property type="match status" value="1"/>
</dbReference>
<protein>
    <recommendedName>
        <fullName evidence="6">SLC26A/SulP transporter domain-containing protein</fullName>
    </recommendedName>
</protein>
<feature type="transmembrane region" description="Helical" evidence="5">
    <location>
        <begin position="465"/>
        <end position="482"/>
    </location>
</feature>
<feature type="transmembrane region" description="Helical" evidence="5">
    <location>
        <begin position="82"/>
        <end position="100"/>
    </location>
</feature>
<proteinExistence type="predicted"/>
<evidence type="ECO:0000313" key="7">
    <source>
        <dbReference type="EMBL" id="KIW49468.1"/>
    </source>
</evidence>
<dbReference type="InterPro" id="IPR001902">
    <property type="entry name" value="SLC26A/SulP_fam"/>
</dbReference>
<dbReference type="EMBL" id="KN847323">
    <property type="protein sequence ID" value="KIW49468.1"/>
    <property type="molecule type" value="Genomic_DNA"/>
</dbReference>
<keyword evidence="8" id="KW-1185">Reference proteome</keyword>
<reference evidence="7 8" key="1">
    <citation type="submission" date="2015-01" db="EMBL/GenBank/DDBJ databases">
        <title>The Genome Sequence of Exophiala xenobiotica CBS118157.</title>
        <authorList>
            <consortium name="The Broad Institute Genomics Platform"/>
            <person name="Cuomo C."/>
            <person name="de Hoog S."/>
            <person name="Gorbushina A."/>
            <person name="Stielow B."/>
            <person name="Teixiera M."/>
            <person name="Abouelleil A."/>
            <person name="Chapman S.B."/>
            <person name="Priest M."/>
            <person name="Young S.K."/>
            <person name="Wortman J."/>
            <person name="Nusbaum C."/>
            <person name="Birren B."/>
        </authorList>
    </citation>
    <scope>NUCLEOTIDE SEQUENCE [LARGE SCALE GENOMIC DNA]</scope>
    <source>
        <strain evidence="7 8">CBS 118157</strain>
    </source>
</reference>
<accession>A0A0D2E210</accession>
<dbReference type="InterPro" id="IPR011547">
    <property type="entry name" value="SLC26A/SulP_dom"/>
</dbReference>
<feature type="transmembrane region" description="Helical" evidence="5">
    <location>
        <begin position="173"/>
        <end position="192"/>
    </location>
</feature>
<dbReference type="NCBIfam" id="TIGR00815">
    <property type="entry name" value="sulP"/>
    <property type="match status" value="1"/>
</dbReference>
<organism evidence="7 8">
    <name type="scientific">Exophiala xenobiotica</name>
    <dbReference type="NCBI Taxonomy" id="348802"/>
    <lineage>
        <taxon>Eukaryota</taxon>
        <taxon>Fungi</taxon>
        <taxon>Dikarya</taxon>
        <taxon>Ascomycota</taxon>
        <taxon>Pezizomycotina</taxon>
        <taxon>Eurotiomycetes</taxon>
        <taxon>Chaetothyriomycetidae</taxon>
        <taxon>Chaetothyriales</taxon>
        <taxon>Herpotrichiellaceae</taxon>
        <taxon>Exophiala</taxon>
    </lineage>
</organism>
<keyword evidence="4 5" id="KW-0472">Membrane</keyword>
<comment type="subcellular location">
    <subcellularLocation>
        <location evidence="1">Membrane</location>
        <topology evidence="1">Multi-pass membrane protein</topology>
    </subcellularLocation>
</comment>
<dbReference type="GO" id="GO:0008271">
    <property type="term" value="F:secondary active sulfate transmembrane transporter activity"/>
    <property type="evidence" value="ECO:0007669"/>
    <property type="project" value="InterPro"/>
</dbReference>
<name>A0A0D2E210_9EURO</name>